<dbReference type="PANTHER" id="PTHR22807">
    <property type="entry name" value="NOP2 YEAST -RELATED NOL1/NOP2/FMU SUN DOMAIN-CONTAINING"/>
    <property type="match status" value="1"/>
</dbReference>
<reference evidence="7 8" key="1">
    <citation type="submission" date="2021-04" db="EMBL/GenBank/DDBJ databases">
        <authorList>
            <person name="Pira H."/>
            <person name="Risdian C."/>
            <person name="Wink J."/>
        </authorList>
    </citation>
    <scope>NUCLEOTIDE SEQUENCE [LARGE SCALE GENOMIC DNA]</scope>
    <source>
        <strain evidence="7 8">WHA3</strain>
    </source>
</reference>
<dbReference type="InterPro" id="IPR001678">
    <property type="entry name" value="MeTrfase_RsmB-F_NOP2_dom"/>
</dbReference>
<comment type="caution">
    <text evidence="5">Lacks conserved residue(s) required for the propagation of feature annotation.</text>
</comment>
<dbReference type="EMBL" id="JAGSPA010000002">
    <property type="protein sequence ID" value="MBV7256708.1"/>
    <property type="molecule type" value="Genomic_DNA"/>
</dbReference>
<sequence>MTPGARVAAAIEILDDVITSAREGGAAADVLIARYFKTRRYAGSKDRRAVREIVYDCIRGLDEIPANGRAAIMGAQPSDTLLFTGDGHAPAPVDPSETPATRGLAPQWLRARLGERADADLLMRAGIDLRVNALKAEPDQLLHLGSRIDGFPHALAGAPADISRRPEYLSGLVEVQDRGSQRIAAICAASAGMTVVDLCAGGGGKALALAADMRNDGVLLASDTDWRRLGELPARAERAGASIIAPIRLDPGAEIEALAQWRGRADIVLVDAPCSGTGTWRRNPEAKWRLTADRLSQLTILQARLMHVAAALVKPGGALIYAVCSLLPEEGSAQADGFDSSGFSEVSRKLLTPKTDGSDGFFIARFEKAC</sequence>
<feature type="domain" description="SAM-dependent MTase RsmB/NOP-type" evidence="6">
    <location>
        <begin position="97"/>
        <end position="370"/>
    </location>
</feature>
<keyword evidence="3 5" id="KW-0949">S-adenosyl-L-methionine</keyword>
<comment type="caution">
    <text evidence="7">The sequence shown here is derived from an EMBL/GenBank/DDBJ whole genome shotgun (WGS) entry which is preliminary data.</text>
</comment>
<keyword evidence="4 5" id="KW-0694">RNA-binding</keyword>
<protein>
    <submittedName>
        <fullName evidence="7">RsmB/NOP family class I SAM-dependent RNA methyltransferase</fullName>
    </submittedName>
</protein>
<dbReference type="PANTHER" id="PTHR22807:SF53">
    <property type="entry name" value="RIBOSOMAL RNA SMALL SUBUNIT METHYLTRANSFERASE B-RELATED"/>
    <property type="match status" value="1"/>
</dbReference>
<name>A0ABS6SE64_9SPHN</name>
<accession>A0ABS6SE64</accession>
<evidence type="ECO:0000256" key="4">
    <source>
        <dbReference type="ARBA" id="ARBA00022884"/>
    </source>
</evidence>
<comment type="similarity">
    <text evidence="5">Belongs to the class I-like SAM-binding methyltransferase superfamily. RsmB/NOP family.</text>
</comment>
<evidence type="ECO:0000256" key="1">
    <source>
        <dbReference type="ARBA" id="ARBA00022603"/>
    </source>
</evidence>
<keyword evidence="2 5" id="KW-0808">Transferase</keyword>
<organism evidence="7 8">
    <name type="scientific">Pacificimonas pallii</name>
    <dbReference type="NCBI Taxonomy" id="2827236"/>
    <lineage>
        <taxon>Bacteria</taxon>
        <taxon>Pseudomonadati</taxon>
        <taxon>Pseudomonadota</taxon>
        <taxon>Alphaproteobacteria</taxon>
        <taxon>Sphingomonadales</taxon>
        <taxon>Sphingosinicellaceae</taxon>
        <taxon>Pacificimonas</taxon>
    </lineage>
</organism>
<evidence type="ECO:0000256" key="3">
    <source>
        <dbReference type="ARBA" id="ARBA00022691"/>
    </source>
</evidence>
<dbReference type="InterPro" id="IPR023267">
    <property type="entry name" value="RCMT"/>
</dbReference>
<evidence type="ECO:0000256" key="5">
    <source>
        <dbReference type="PROSITE-ProRule" id="PRU01023"/>
    </source>
</evidence>
<evidence type="ECO:0000313" key="8">
    <source>
        <dbReference type="Proteomes" id="UP000722336"/>
    </source>
</evidence>
<evidence type="ECO:0000256" key="2">
    <source>
        <dbReference type="ARBA" id="ARBA00022679"/>
    </source>
</evidence>
<dbReference type="GO" id="GO:0008168">
    <property type="term" value="F:methyltransferase activity"/>
    <property type="evidence" value="ECO:0007669"/>
    <property type="project" value="UniProtKB-KW"/>
</dbReference>
<gene>
    <name evidence="7" type="ORF">KCG44_07905</name>
</gene>
<dbReference type="PROSITE" id="PS51686">
    <property type="entry name" value="SAM_MT_RSMB_NOP"/>
    <property type="match status" value="1"/>
</dbReference>
<feature type="active site" description="Nucleophile" evidence="5">
    <location>
        <position position="324"/>
    </location>
</feature>
<keyword evidence="8" id="KW-1185">Reference proteome</keyword>
<dbReference type="Proteomes" id="UP000722336">
    <property type="component" value="Unassembled WGS sequence"/>
</dbReference>
<dbReference type="Pfam" id="PF01189">
    <property type="entry name" value="Methyltr_RsmB-F"/>
    <property type="match status" value="1"/>
</dbReference>
<feature type="binding site" evidence="5">
    <location>
        <position position="250"/>
    </location>
    <ligand>
        <name>S-adenosyl-L-methionine</name>
        <dbReference type="ChEBI" id="CHEBI:59789"/>
    </ligand>
</feature>
<keyword evidence="1 5" id="KW-0489">Methyltransferase</keyword>
<feature type="binding site" evidence="5">
    <location>
        <position position="271"/>
    </location>
    <ligand>
        <name>S-adenosyl-L-methionine</name>
        <dbReference type="ChEBI" id="CHEBI:59789"/>
    </ligand>
</feature>
<evidence type="ECO:0000259" key="6">
    <source>
        <dbReference type="PROSITE" id="PS51686"/>
    </source>
</evidence>
<dbReference type="RefSeq" id="WP_218445404.1">
    <property type="nucleotide sequence ID" value="NZ_JAGSPA010000002.1"/>
</dbReference>
<evidence type="ECO:0000313" key="7">
    <source>
        <dbReference type="EMBL" id="MBV7256708.1"/>
    </source>
</evidence>
<proteinExistence type="inferred from homology"/>
<feature type="binding site" evidence="5">
    <location>
        <position position="223"/>
    </location>
    <ligand>
        <name>S-adenosyl-L-methionine</name>
        <dbReference type="ChEBI" id="CHEBI:59789"/>
    </ligand>
</feature>
<dbReference type="InterPro" id="IPR049560">
    <property type="entry name" value="MeTrfase_RsmB-F_NOP2_cat"/>
</dbReference>
<dbReference type="GO" id="GO:0032259">
    <property type="term" value="P:methylation"/>
    <property type="evidence" value="ECO:0007669"/>
    <property type="project" value="UniProtKB-KW"/>
</dbReference>